<organism evidence="2 3">
    <name type="scientific">Bordetella genomosp. 10</name>
    <dbReference type="NCBI Taxonomy" id="1416804"/>
    <lineage>
        <taxon>Bacteria</taxon>
        <taxon>Pseudomonadati</taxon>
        <taxon>Pseudomonadota</taxon>
        <taxon>Betaproteobacteria</taxon>
        <taxon>Burkholderiales</taxon>
        <taxon>Alcaligenaceae</taxon>
        <taxon>Bordetella</taxon>
    </lineage>
</organism>
<dbReference type="AlphaFoldDB" id="A0A261SJC8"/>
<dbReference type="Gene3D" id="3.60.15.10">
    <property type="entry name" value="Ribonuclease Z/Hydroxyacylglutathione hydrolase-like"/>
    <property type="match status" value="1"/>
</dbReference>
<protein>
    <recommendedName>
        <fullName evidence="4">MBL fold metallo-hydrolase</fullName>
    </recommendedName>
</protein>
<dbReference type="InterPro" id="IPR036866">
    <property type="entry name" value="RibonucZ/Hydroxyglut_hydro"/>
</dbReference>
<evidence type="ECO:0000256" key="1">
    <source>
        <dbReference type="SAM" id="MobiDB-lite"/>
    </source>
</evidence>
<evidence type="ECO:0000313" key="2">
    <source>
        <dbReference type="EMBL" id="OZI37539.1"/>
    </source>
</evidence>
<comment type="caution">
    <text evidence="2">The sequence shown here is derived from an EMBL/GenBank/DDBJ whole genome shotgun (WGS) entry which is preliminary data.</text>
</comment>
<evidence type="ECO:0008006" key="4">
    <source>
        <dbReference type="Google" id="ProtNLM"/>
    </source>
</evidence>
<dbReference type="Proteomes" id="UP000216020">
    <property type="component" value="Unassembled WGS sequence"/>
</dbReference>
<dbReference type="EMBL" id="NEVM01000001">
    <property type="protein sequence ID" value="OZI37539.1"/>
    <property type="molecule type" value="Genomic_DNA"/>
</dbReference>
<evidence type="ECO:0000313" key="3">
    <source>
        <dbReference type="Proteomes" id="UP000216020"/>
    </source>
</evidence>
<keyword evidence="3" id="KW-1185">Reference proteome</keyword>
<accession>A0A261SJC8</accession>
<dbReference type="SUPFAM" id="SSF56281">
    <property type="entry name" value="Metallo-hydrolase/oxidoreductase"/>
    <property type="match status" value="1"/>
</dbReference>
<sequence length="316" mass="35318">MQTLRSSRPAVRPADAPAGHDTHASHASHITVLADRQLYALHNIMRLAGRVSAYPSTARGYAPSNCYLLKHDDRALLLDSGYTAHQRSLIGQIGSLLAPGDSLSVFPMRINEYMSVCNVEAIAAAFDVEQCYSGNADAAKWVDFGGRSDAAGGPDDGYALKTTLVGRAATLHVGRGEHRPLQAFQAPIRLISTRWMYDAATRTLFTSDTFSHEWSQDENGPWTTTADDNRTSAAHIRSFLLNTRYWWLEGGSTDALRRKLGDVFDKYDIETIAPGYGRILRGRELVRRQYQMLDDVLRGLDRRMVEPRYVDRDEVR</sequence>
<reference evidence="3" key="1">
    <citation type="submission" date="2017-05" db="EMBL/GenBank/DDBJ databases">
        <title>Complete and WGS of Bordetella genogroups.</title>
        <authorList>
            <person name="Spilker T."/>
            <person name="Lipuma J."/>
        </authorList>
    </citation>
    <scope>NUCLEOTIDE SEQUENCE [LARGE SCALE GENOMIC DNA]</scope>
    <source>
        <strain evidence="3">AU16122</strain>
    </source>
</reference>
<proteinExistence type="predicted"/>
<gene>
    <name evidence="2" type="ORF">CAL29_03785</name>
</gene>
<feature type="region of interest" description="Disordered" evidence="1">
    <location>
        <begin position="1"/>
        <end position="23"/>
    </location>
</feature>
<dbReference type="RefSeq" id="WP_143277599.1">
    <property type="nucleotide sequence ID" value="NZ_NEVM01000001.1"/>
</dbReference>
<name>A0A261SJC8_9BORD</name>
<dbReference type="OrthoDB" id="9768433at2"/>